<proteinExistence type="predicted"/>
<dbReference type="AlphaFoldDB" id="G9MUM9"/>
<protein>
    <submittedName>
        <fullName evidence="1">Uncharacterized protein</fullName>
    </submittedName>
</protein>
<dbReference type="VEuPathDB" id="FungiDB:TRIVIDRAFT_53368"/>
<gene>
    <name evidence="1" type="ORF">TRIVIDRAFT_53368</name>
</gene>
<evidence type="ECO:0000313" key="1">
    <source>
        <dbReference type="EMBL" id="EHK21870.1"/>
    </source>
</evidence>
<dbReference type="RefSeq" id="XP_013956063.1">
    <property type="nucleotide sequence ID" value="XM_014100588.1"/>
</dbReference>
<accession>G9MUM9</accession>
<dbReference type="GeneID" id="25795316"/>
<keyword evidence="2" id="KW-1185">Reference proteome</keyword>
<organism evidence="1 2">
    <name type="scientific">Hypocrea virens (strain Gv29-8 / FGSC 10586)</name>
    <name type="common">Gliocladium virens</name>
    <name type="synonym">Trichoderma virens</name>
    <dbReference type="NCBI Taxonomy" id="413071"/>
    <lineage>
        <taxon>Eukaryota</taxon>
        <taxon>Fungi</taxon>
        <taxon>Dikarya</taxon>
        <taxon>Ascomycota</taxon>
        <taxon>Pezizomycotina</taxon>
        <taxon>Sordariomycetes</taxon>
        <taxon>Hypocreomycetidae</taxon>
        <taxon>Hypocreales</taxon>
        <taxon>Hypocreaceae</taxon>
        <taxon>Trichoderma</taxon>
    </lineage>
</organism>
<reference evidence="1 2" key="1">
    <citation type="journal article" date="2011" name="Genome Biol.">
        <title>Comparative genome sequence analysis underscores mycoparasitism as the ancestral life style of Trichoderma.</title>
        <authorList>
            <person name="Kubicek C.P."/>
            <person name="Herrera-Estrella A."/>
            <person name="Seidl-Seiboth V."/>
            <person name="Martinez D.A."/>
            <person name="Druzhinina I.S."/>
            <person name="Thon M."/>
            <person name="Zeilinger S."/>
            <person name="Casas-Flores S."/>
            <person name="Horwitz B.A."/>
            <person name="Mukherjee P.K."/>
            <person name="Mukherjee M."/>
            <person name="Kredics L."/>
            <person name="Alcaraz L.D."/>
            <person name="Aerts A."/>
            <person name="Antal Z."/>
            <person name="Atanasova L."/>
            <person name="Cervantes-Badillo M.G."/>
            <person name="Challacombe J."/>
            <person name="Chertkov O."/>
            <person name="McCluskey K."/>
            <person name="Coulpier F."/>
            <person name="Deshpande N."/>
            <person name="von Doehren H."/>
            <person name="Ebbole D.J."/>
            <person name="Esquivel-Naranjo E.U."/>
            <person name="Fekete E."/>
            <person name="Flipphi M."/>
            <person name="Glaser F."/>
            <person name="Gomez-Rodriguez E.Y."/>
            <person name="Gruber S."/>
            <person name="Han C."/>
            <person name="Henrissat B."/>
            <person name="Hermosa R."/>
            <person name="Hernandez-Onate M."/>
            <person name="Karaffa L."/>
            <person name="Kosti I."/>
            <person name="Le Crom S."/>
            <person name="Lindquist E."/>
            <person name="Lucas S."/>
            <person name="Luebeck M."/>
            <person name="Luebeck P.S."/>
            <person name="Margeot A."/>
            <person name="Metz B."/>
            <person name="Misra M."/>
            <person name="Nevalainen H."/>
            <person name="Omann M."/>
            <person name="Packer N."/>
            <person name="Perrone G."/>
            <person name="Uresti-Rivera E.E."/>
            <person name="Salamov A."/>
            <person name="Schmoll M."/>
            <person name="Seiboth B."/>
            <person name="Shapiro H."/>
            <person name="Sukno S."/>
            <person name="Tamayo-Ramos J.A."/>
            <person name="Tisch D."/>
            <person name="Wiest A."/>
            <person name="Wilkinson H.H."/>
            <person name="Zhang M."/>
            <person name="Coutinho P.M."/>
            <person name="Kenerley C.M."/>
            <person name="Monte E."/>
            <person name="Baker S.E."/>
            <person name="Grigoriev I.V."/>
        </authorList>
    </citation>
    <scope>NUCLEOTIDE SEQUENCE [LARGE SCALE GENOMIC DNA]</scope>
    <source>
        <strain evidence="2">Gv29-8 / FGSC 10586</strain>
    </source>
</reference>
<name>G9MUM9_HYPVG</name>
<dbReference type="OrthoDB" id="3447349at2759"/>
<sequence length="230" mass="25945">MSTSRMLEEGKARIDEALQKGYAPSHFAHNLELIMVEDNRSSASLSMRSKIASTRERAAALRTLNPLTLVWWAIAFPMRQWSGGRKMSTFAFDSLLRMVCSETIFAYELLPIVRDDLYGLRLKYPLCEVLQNFLNCSVVPGSPVLGFSNPDEYIQLTGVRQNSLDKLPDLLRSGLKESRRFQMDKHNQSTICTAIDIFVPTDPVNQDAYAVIPIGSTDVWNILQELGIVE</sequence>
<dbReference type="HOGENOM" id="CLU_1129187_0_0_1"/>
<comment type="caution">
    <text evidence="1">The sequence shown here is derived from an EMBL/GenBank/DDBJ whole genome shotgun (WGS) entry which is preliminary data.</text>
</comment>
<dbReference type="eggNOG" id="ENOG502RW0W">
    <property type="taxonomic scope" value="Eukaryota"/>
</dbReference>
<dbReference type="InParanoid" id="G9MUM9"/>
<dbReference type="Proteomes" id="UP000007115">
    <property type="component" value="Unassembled WGS sequence"/>
</dbReference>
<evidence type="ECO:0000313" key="2">
    <source>
        <dbReference type="Proteomes" id="UP000007115"/>
    </source>
</evidence>
<dbReference type="EMBL" id="ABDF02000059">
    <property type="protein sequence ID" value="EHK21870.1"/>
    <property type="molecule type" value="Genomic_DNA"/>
</dbReference>